<keyword evidence="10" id="KW-0804">Transcription</keyword>
<dbReference type="SUPFAM" id="SSF52540">
    <property type="entry name" value="P-loop containing nucleoside triphosphate hydrolases"/>
    <property type="match status" value="1"/>
</dbReference>
<feature type="transmembrane region" description="Helical" evidence="11">
    <location>
        <begin position="541"/>
        <end position="566"/>
    </location>
</feature>
<dbReference type="GO" id="GO:0000156">
    <property type="term" value="F:phosphorelay response regulator activity"/>
    <property type="evidence" value="ECO:0007669"/>
    <property type="project" value="InterPro"/>
</dbReference>
<dbReference type="GO" id="GO:0019629">
    <property type="term" value="P:propionate catabolic process, 2-methylcitrate cycle"/>
    <property type="evidence" value="ECO:0007669"/>
    <property type="project" value="InterPro"/>
</dbReference>
<dbReference type="PROSITE" id="PS00688">
    <property type="entry name" value="SIGMA54_INTERACT_3"/>
    <property type="match status" value="1"/>
</dbReference>
<dbReference type="Pfam" id="PF01810">
    <property type="entry name" value="LysE"/>
    <property type="match status" value="1"/>
</dbReference>
<gene>
    <name evidence="13" type="ORF">TTRE_0000782501</name>
</gene>
<dbReference type="InterPro" id="IPR010524">
    <property type="entry name" value="Sig_transdc_resp-reg_PrpR_N"/>
</dbReference>
<evidence type="ECO:0000256" key="3">
    <source>
        <dbReference type="ARBA" id="ARBA00022692"/>
    </source>
</evidence>
<keyword evidence="9 11" id="KW-0472">Membrane</keyword>
<dbReference type="FunFam" id="3.40.50.300:FF:000006">
    <property type="entry name" value="DNA-binding transcriptional regulator NtrC"/>
    <property type="match status" value="1"/>
</dbReference>
<dbReference type="Gene3D" id="1.20.5.170">
    <property type="match status" value="1"/>
</dbReference>
<accession>A0A077ZLF9</accession>
<dbReference type="EMBL" id="HG806609">
    <property type="protein sequence ID" value="CDW59490.1"/>
    <property type="molecule type" value="Genomic_DNA"/>
</dbReference>
<evidence type="ECO:0000256" key="10">
    <source>
        <dbReference type="ARBA" id="ARBA00023163"/>
    </source>
</evidence>
<dbReference type="CDD" id="cd00009">
    <property type="entry name" value="AAA"/>
    <property type="match status" value="1"/>
</dbReference>
<dbReference type="InterPro" id="IPR025943">
    <property type="entry name" value="Sigma_54_int_dom_ATP-bd_2"/>
</dbReference>
<dbReference type="OrthoDB" id="10267765at2759"/>
<keyword evidence="8" id="KW-0238">DNA-binding</keyword>
<dbReference type="STRING" id="36087.A0A077ZLF9"/>
<dbReference type="PROSITE" id="PS00676">
    <property type="entry name" value="SIGMA54_INTERACT_2"/>
    <property type="match status" value="1"/>
</dbReference>
<dbReference type="GO" id="GO:0005737">
    <property type="term" value="C:cytoplasm"/>
    <property type="evidence" value="ECO:0007669"/>
    <property type="project" value="InterPro"/>
</dbReference>
<dbReference type="InterPro" id="IPR058031">
    <property type="entry name" value="AAA_lid_NorR"/>
</dbReference>
<evidence type="ECO:0000259" key="12">
    <source>
        <dbReference type="PROSITE" id="PS50045"/>
    </source>
</evidence>
<dbReference type="InterPro" id="IPR003593">
    <property type="entry name" value="AAA+_ATPase"/>
</dbReference>
<evidence type="ECO:0000256" key="8">
    <source>
        <dbReference type="ARBA" id="ARBA00023125"/>
    </source>
</evidence>
<dbReference type="Pfam" id="PF00158">
    <property type="entry name" value="Sigma54_activat"/>
    <property type="match status" value="1"/>
</dbReference>
<proteinExistence type="predicted"/>
<dbReference type="Gene3D" id="3.40.50.300">
    <property type="entry name" value="P-loop containing nucleotide triphosphate hydrolases"/>
    <property type="match status" value="1"/>
</dbReference>
<dbReference type="PANTHER" id="PTHR32071">
    <property type="entry name" value="TRANSCRIPTIONAL REGULATORY PROTEIN"/>
    <property type="match status" value="1"/>
</dbReference>
<name>A0A077ZLF9_TRITR</name>
<dbReference type="NCBIfam" id="NF011953">
    <property type="entry name" value="PRK15424.1"/>
    <property type="match status" value="1"/>
</dbReference>
<evidence type="ECO:0000256" key="11">
    <source>
        <dbReference type="SAM" id="Phobius"/>
    </source>
</evidence>
<evidence type="ECO:0000256" key="4">
    <source>
        <dbReference type="ARBA" id="ARBA00022741"/>
    </source>
</evidence>
<dbReference type="InterPro" id="IPR027417">
    <property type="entry name" value="P-loop_NTPase"/>
</dbReference>
<dbReference type="NCBIfam" id="TIGR02329">
    <property type="entry name" value="propionate_PrpR"/>
    <property type="match status" value="1"/>
</dbReference>
<dbReference type="SMART" id="SM00382">
    <property type="entry name" value="AAA"/>
    <property type="match status" value="1"/>
</dbReference>
<dbReference type="Pfam" id="PF06506">
    <property type="entry name" value="PrpR_N"/>
    <property type="match status" value="1"/>
</dbReference>
<dbReference type="InterPro" id="IPR012704">
    <property type="entry name" value="Sig_transdc_resp-reg_PrpR"/>
</dbReference>
<protein>
    <submittedName>
        <fullName evidence="13">PrpR N and LysE and Sigma54 activat domain contai ning protein</fullName>
    </submittedName>
</protein>
<dbReference type="Proteomes" id="UP000030665">
    <property type="component" value="Unassembled WGS sequence"/>
</dbReference>
<evidence type="ECO:0000256" key="1">
    <source>
        <dbReference type="ARBA" id="ARBA00004651"/>
    </source>
</evidence>
<evidence type="ECO:0000313" key="14">
    <source>
        <dbReference type="Proteomes" id="UP000030665"/>
    </source>
</evidence>
<keyword evidence="3 11" id="KW-0812">Transmembrane</keyword>
<keyword evidence="6 11" id="KW-1133">Transmembrane helix</keyword>
<dbReference type="GO" id="GO:0003677">
    <property type="term" value="F:DNA binding"/>
    <property type="evidence" value="ECO:0007669"/>
    <property type="project" value="UniProtKB-KW"/>
</dbReference>
<dbReference type="InterPro" id="IPR001123">
    <property type="entry name" value="LeuE-type"/>
</dbReference>
<evidence type="ECO:0000256" key="7">
    <source>
        <dbReference type="ARBA" id="ARBA00023015"/>
    </source>
</evidence>
<evidence type="ECO:0000256" key="6">
    <source>
        <dbReference type="ARBA" id="ARBA00022989"/>
    </source>
</evidence>
<dbReference type="PANTHER" id="PTHR32071:SF81">
    <property type="entry name" value="PROPIONATE CATABOLISM OPERON REGULATORY PROTEIN"/>
    <property type="match status" value="1"/>
</dbReference>
<dbReference type="FunFam" id="1.10.8.60:FF:000118">
    <property type="entry name" value="Propionate catabolism operon regulatory protein PrpR"/>
    <property type="match status" value="1"/>
</dbReference>
<feature type="domain" description="Sigma-54 factor interaction" evidence="12">
    <location>
        <begin position="218"/>
        <end position="460"/>
    </location>
</feature>
<dbReference type="AlphaFoldDB" id="A0A077ZLF9"/>
<feature type="transmembrane region" description="Helical" evidence="11">
    <location>
        <begin position="506"/>
        <end position="529"/>
    </location>
</feature>
<keyword evidence="14" id="KW-1185">Reference proteome</keyword>
<dbReference type="PROSITE" id="PS50045">
    <property type="entry name" value="SIGMA54_INTERACT_4"/>
    <property type="match status" value="1"/>
</dbReference>
<keyword evidence="4" id="KW-0547">Nucleotide-binding</keyword>
<keyword evidence="5" id="KW-0067">ATP-binding</keyword>
<reference evidence="13" key="2">
    <citation type="submission" date="2014-03" db="EMBL/GenBank/DDBJ databases">
        <title>The whipworm genome and dual-species transcriptomics of an intimate host-pathogen interaction.</title>
        <authorList>
            <person name="Foth B.J."/>
            <person name="Tsai I.J."/>
            <person name="Reid A.J."/>
            <person name="Bancroft A.J."/>
            <person name="Nichol S."/>
            <person name="Tracey A."/>
            <person name="Holroyd N."/>
            <person name="Cotton J.A."/>
            <person name="Stanley E.J."/>
            <person name="Zarowiecki M."/>
            <person name="Liu J.Z."/>
            <person name="Huckvale T."/>
            <person name="Cooper P.J."/>
            <person name="Grencis R.K."/>
            <person name="Berriman M."/>
        </authorList>
    </citation>
    <scope>NUCLEOTIDE SEQUENCE [LARGE SCALE GENOMIC DNA]</scope>
</reference>
<feature type="transmembrane region" description="Helical" evidence="11">
    <location>
        <begin position="629"/>
        <end position="647"/>
    </location>
</feature>
<keyword evidence="7" id="KW-0805">Transcription regulation</keyword>
<evidence type="ECO:0000256" key="2">
    <source>
        <dbReference type="ARBA" id="ARBA00022475"/>
    </source>
</evidence>
<organism evidence="13 14">
    <name type="scientific">Trichuris trichiura</name>
    <name type="common">Whipworm</name>
    <name type="synonym">Trichocephalus trichiurus</name>
    <dbReference type="NCBI Taxonomy" id="36087"/>
    <lineage>
        <taxon>Eukaryota</taxon>
        <taxon>Metazoa</taxon>
        <taxon>Ecdysozoa</taxon>
        <taxon>Nematoda</taxon>
        <taxon>Enoplea</taxon>
        <taxon>Dorylaimia</taxon>
        <taxon>Trichinellida</taxon>
        <taxon>Trichuridae</taxon>
        <taxon>Trichuris</taxon>
    </lineage>
</organism>
<dbReference type="GO" id="GO:0006865">
    <property type="term" value="P:amino acid transport"/>
    <property type="evidence" value="ECO:0007669"/>
    <property type="project" value="InterPro"/>
</dbReference>
<dbReference type="GO" id="GO:0005886">
    <property type="term" value="C:plasma membrane"/>
    <property type="evidence" value="ECO:0007669"/>
    <property type="project" value="UniProtKB-SubCell"/>
</dbReference>
<dbReference type="InterPro" id="IPR002078">
    <property type="entry name" value="Sigma_54_int"/>
</dbReference>
<dbReference type="Gene3D" id="3.40.50.2300">
    <property type="match status" value="1"/>
</dbReference>
<dbReference type="GO" id="GO:0005524">
    <property type="term" value="F:ATP binding"/>
    <property type="evidence" value="ECO:0007669"/>
    <property type="project" value="UniProtKB-KW"/>
</dbReference>
<comment type="subcellular location">
    <subcellularLocation>
        <location evidence="1">Cell membrane</location>
        <topology evidence="1">Multi-pass membrane protein</topology>
    </subcellularLocation>
</comment>
<dbReference type="Gene3D" id="1.10.8.60">
    <property type="match status" value="1"/>
</dbReference>
<feature type="transmembrane region" description="Helical" evidence="11">
    <location>
        <begin position="572"/>
        <end position="590"/>
    </location>
</feature>
<evidence type="ECO:0000313" key="13">
    <source>
        <dbReference type="EMBL" id="CDW59490.1"/>
    </source>
</evidence>
<evidence type="ECO:0000256" key="9">
    <source>
        <dbReference type="ARBA" id="ARBA00023136"/>
    </source>
</evidence>
<dbReference type="GO" id="GO:0006355">
    <property type="term" value="P:regulation of DNA-templated transcription"/>
    <property type="evidence" value="ECO:0007669"/>
    <property type="project" value="InterPro"/>
</dbReference>
<dbReference type="SUPFAM" id="SSF159800">
    <property type="entry name" value="PrpR receptor domain-like"/>
    <property type="match status" value="1"/>
</dbReference>
<evidence type="ECO:0000256" key="5">
    <source>
        <dbReference type="ARBA" id="ARBA00022840"/>
    </source>
</evidence>
<dbReference type="Pfam" id="PF25601">
    <property type="entry name" value="AAA_lid_14"/>
    <property type="match status" value="1"/>
</dbReference>
<dbReference type="InterPro" id="IPR025944">
    <property type="entry name" value="Sigma_54_int_dom_CS"/>
</dbReference>
<sequence>MAYPPRLNDDKPVIWTVSVTRLFELFRDISLEFDHLANITPIQLGFEKAVTYIRKKLANERCDAIIAAGSNGAYLKSRLSVPVILIKPSGYDVLQALAKAGKLTSSIGVVTYQETIPALVAFQKTFNLRLDQRSYITEEDARGQINELKANGTEAVVGAGLITDLAEEAGMTGIFIYSAATVRQAFSDALDMTRMSLRHNTHDATRNALRTRYVLGDMLGQSPQMEQVRQTILLYARSSAAVLIEGETGTGKELAAQAIHREYFARHDARQGKKSHPFVAVNCGAIAESLLEAELFGYEEGAFTGSRRGGRAGLFEIAHGGTLFLDEIGEMPLPLQTRLLRVLEEKEVTRVGGHQPVPVDVRVISATHCNLEEDMRQGQFRRDLFYRLSILRLQLPPLRERVADILPLAESFLKVSLAALSAPFSAALRQGLQASETVLVHYDWPGNIRELRNMMERLALFLSVEPTPDLTPQFLQLLLPELARESNMMQLVHLFMDEITMDPLHAVYLTVGLFVITFFNPGANLFVVVQTSLASGRRAGVLTGLGVALGDAFYSGLGLFGLATLITQCEEIFSLIRIVGGAYLLWFAWCSMRRQSTPQMSTLQQPISAPCQAFSLPAVRRAYGRMQRVASRVIGAIIGVFALRLIYEGVTQR</sequence>
<reference evidence="13" key="1">
    <citation type="submission" date="2014-01" db="EMBL/GenBank/DDBJ databases">
        <authorList>
            <person name="Aslett M."/>
        </authorList>
    </citation>
    <scope>NUCLEOTIDE SEQUENCE</scope>
</reference>
<keyword evidence="2" id="KW-1003">Cell membrane</keyword>